<evidence type="ECO:0000256" key="1">
    <source>
        <dbReference type="PIRNR" id="PIRNR000915"/>
    </source>
</evidence>
<reference evidence="2 3" key="1">
    <citation type="submission" date="2023-10" db="EMBL/GenBank/DDBJ databases">
        <title>Development of a sustainable strategy for remediation of hydrocarbon-contaminated territories based on the waste exchange concept.</title>
        <authorList>
            <person name="Krivoruchko A."/>
        </authorList>
    </citation>
    <scope>NUCLEOTIDE SEQUENCE [LARGE SCALE GENOMIC DNA]</scope>
    <source>
        <strain evidence="2 3">IEGM 1322</strain>
    </source>
</reference>
<organism evidence="2 3">
    <name type="scientific">Rhodococcus cercidiphylli</name>
    <dbReference type="NCBI Taxonomy" id="489916"/>
    <lineage>
        <taxon>Bacteria</taxon>
        <taxon>Bacillati</taxon>
        <taxon>Actinomycetota</taxon>
        <taxon>Actinomycetes</taxon>
        <taxon>Mycobacteriales</taxon>
        <taxon>Nocardiaceae</taxon>
        <taxon>Rhodococcus</taxon>
    </lineage>
</organism>
<dbReference type="SUPFAM" id="SSF56784">
    <property type="entry name" value="HAD-like"/>
    <property type="match status" value="1"/>
</dbReference>
<dbReference type="GO" id="GO:0016787">
    <property type="term" value="F:hydrolase activity"/>
    <property type="evidence" value="ECO:0007669"/>
    <property type="project" value="UniProtKB-KW"/>
</dbReference>
<proteinExistence type="inferred from homology"/>
<name>A0ABU4AX45_9NOCA</name>
<dbReference type="Gene3D" id="3.40.50.1000">
    <property type="entry name" value="HAD superfamily/HAD-like"/>
    <property type="match status" value="2"/>
</dbReference>
<dbReference type="Pfam" id="PF13242">
    <property type="entry name" value="Hydrolase_like"/>
    <property type="match status" value="1"/>
</dbReference>
<evidence type="ECO:0000313" key="3">
    <source>
        <dbReference type="Proteomes" id="UP001185899"/>
    </source>
</evidence>
<keyword evidence="2" id="KW-0378">Hydrolase</keyword>
<dbReference type="EMBL" id="JAWLKE010000003">
    <property type="protein sequence ID" value="MDV6230811.1"/>
    <property type="molecule type" value="Genomic_DNA"/>
</dbReference>
<dbReference type="PANTHER" id="PTHR19288">
    <property type="entry name" value="4-NITROPHENYLPHOSPHATASE-RELATED"/>
    <property type="match status" value="1"/>
</dbReference>
<gene>
    <name evidence="2" type="ORF">R3P95_09645</name>
</gene>
<dbReference type="RefSeq" id="WP_317548205.1">
    <property type="nucleotide sequence ID" value="NZ_JAWLKE010000003.1"/>
</dbReference>
<dbReference type="PANTHER" id="PTHR19288:SF46">
    <property type="entry name" value="HALOACID DEHALOGENASE-LIKE HYDROLASE DOMAIN-CONTAINING PROTEIN 2"/>
    <property type="match status" value="1"/>
</dbReference>
<evidence type="ECO:0000313" key="2">
    <source>
        <dbReference type="EMBL" id="MDV6230811.1"/>
    </source>
</evidence>
<accession>A0ABU4AX45</accession>
<sequence>MTPTSTLTQSILHRPTHLFESYVFDLDGTLYLGDELLPGAAHLIAALRDLGRRVVFCSNNPTRAPQQYADKLTSLGIPAQVSDVITTSMTTVRWLAEHASESKIFVIGEQPLKDSISAAGLELSEDPREIDVVVASYDRGFDYRKLKIAFEALSVYRRAILVSTNPDRFCPLPGGFGDPDAAAVTAAIEASAGVVAVAQMGKPSTFMFETISALTGIDPATTLVIGDRLTTDIAMGVNAGTSTALVLTGESTLDDVDRAEPEGRPTYIVESVDDLLPVRSTRSAG</sequence>
<dbReference type="Pfam" id="PF13344">
    <property type="entry name" value="Hydrolase_6"/>
    <property type="match status" value="1"/>
</dbReference>
<comment type="similarity">
    <text evidence="1">Belongs to the HAD-like hydrolase superfamily.</text>
</comment>
<dbReference type="PIRSF" id="PIRSF000915">
    <property type="entry name" value="PGP-type_phosphatase"/>
    <property type="match status" value="1"/>
</dbReference>
<dbReference type="Proteomes" id="UP001185899">
    <property type="component" value="Unassembled WGS sequence"/>
</dbReference>
<dbReference type="InterPro" id="IPR036412">
    <property type="entry name" value="HAD-like_sf"/>
</dbReference>
<protein>
    <submittedName>
        <fullName evidence="2">HAD-IIA family hydrolase</fullName>
    </submittedName>
</protein>
<keyword evidence="3" id="KW-1185">Reference proteome</keyword>
<dbReference type="InterPro" id="IPR006357">
    <property type="entry name" value="HAD-SF_hydro_IIA"/>
</dbReference>
<dbReference type="InterPro" id="IPR023214">
    <property type="entry name" value="HAD_sf"/>
</dbReference>
<dbReference type="NCBIfam" id="TIGR01460">
    <property type="entry name" value="HAD-SF-IIA"/>
    <property type="match status" value="1"/>
</dbReference>
<comment type="caution">
    <text evidence="2">The sequence shown here is derived from an EMBL/GenBank/DDBJ whole genome shotgun (WGS) entry which is preliminary data.</text>
</comment>